<accession>A0AAE3E227</accession>
<gene>
    <name evidence="3" type="ORF">LKE05_13675</name>
</gene>
<dbReference type="InterPro" id="IPR001387">
    <property type="entry name" value="Cro/C1-type_HTH"/>
</dbReference>
<sequence length="118" mass="13755">MKKIKIGKNMKEVRIMRGLTQENLGEKVHLSTNYIGLIERNVDTPSLSAIIDIANELGVSLDYLVGTHIKKKKNYQECRKYENQIIEKVKCLNKMQLLYVLDTIELLNKYNWGDEKIE</sequence>
<dbReference type="GO" id="GO:0003677">
    <property type="term" value="F:DNA binding"/>
    <property type="evidence" value="ECO:0007669"/>
    <property type="project" value="UniProtKB-KW"/>
</dbReference>
<dbReference type="GO" id="GO:0005829">
    <property type="term" value="C:cytosol"/>
    <property type="evidence" value="ECO:0007669"/>
    <property type="project" value="TreeGrafter"/>
</dbReference>
<dbReference type="InterPro" id="IPR050807">
    <property type="entry name" value="TransReg_Diox_bact_type"/>
</dbReference>
<dbReference type="SMART" id="SM00530">
    <property type="entry name" value="HTH_XRE"/>
    <property type="match status" value="1"/>
</dbReference>
<organism evidence="3 4">
    <name type="scientific">Hominilimicola fabiformis</name>
    <dbReference type="NCBI Taxonomy" id="2885356"/>
    <lineage>
        <taxon>Bacteria</taxon>
        <taxon>Bacillati</taxon>
        <taxon>Bacillota</taxon>
        <taxon>Clostridia</taxon>
        <taxon>Eubacteriales</taxon>
        <taxon>Oscillospiraceae</taxon>
        <taxon>Hominilimicola</taxon>
    </lineage>
</organism>
<dbReference type="Pfam" id="PF01381">
    <property type="entry name" value="HTH_3"/>
    <property type="match status" value="1"/>
</dbReference>
<dbReference type="PROSITE" id="PS50943">
    <property type="entry name" value="HTH_CROC1"/>
    <property type="match status" value="1"/>
</dbReference>
<dbReference type="PANTHER" id="PTHR46797:SF1">
    <property type="entry name" value="METHYLPHOSPHONATE SYNTHASE"/>
    <property type="match status" value="1"/>
</dbReference>
<dbReference type="Proteomes" id="UP001198242">
    <property type="component" value="Unassembled WGS sequence"/>
</dbReference>
<evidence type="ECO:0000313" key="4">
    <source>
        <dbReference type="Proteomes" id="UP001198242"/>
    </source>
</evidence>
<comment type="caution">
    <text evidence="3">The sequence shown here is derived from an EMBL/GenBank/DDBJ whole genome shotgun (WGS) entry which is preliminary data.</text>
</comment>
<evidence type="ECO:0000256" key="1">
    <source>
        <dbReference type="ARBA" id="ARBA00023125"/>
    </source>
</evidence>
<dbReference type="RefSeq" id="WP_022229185.1">
    <property type="nucleotide sequence ID" value="NZ_JAJEQM010000029.1"/>
</dbReference>
<dbReference type="GO" id="GO:0003700">
    <property type="term" value="F:DNA-binding transcription factor activity"/>
    <property type="evidence" value="ECO:0007669"/>
    <property type="project" value="TreeGrafter"/>
</dbReference>
<dbReference type="Gene3D" id="1.10.260.40">
    <property type="entry name" value="lambda repressor-like DNA-binding domains"/>
    <property type="match status" value="1"/>
</dbReference>
<dbReference type="CDD" id="cd00093">
    <property type="entry name" value="HTH_XRE"/>
    <property type="match status" value="1"/>
</dbReference>
<dbReference type="SUPFAM" id="SSF47413">
    <property type="entry name" value="lambda repressor-like DNA-binding domains"/>
    <property type="match status" value="1"/>
</dbReference>
<reference evidence="3 4" key="1">
    <citation type="submission" date="2021-10" db="EMBL/GenBank/DDBJ databases">
        <title>Anaerobic single-cell dispensing facilitates the cultivation of human gut bacteria.</title>
        <authorList>
            <person name="Afrizal A."/>
        </authorList>
    </citation>
    <scope>NUCLEOTIDE SEQUENCE [LARGE SCALE GENOMIC DNA]</scope>
    <source>
        <strain evidence="3 4">CLA-AA-H232</strain>
    </source>
</reference>
<keyword evidence="1" id="KW-0238">DNA-binding</keyword>
<keyword evidence="4" id="KW-1185">Reference proteome</keyword>
<dbReference type="InterPro" id="IPR010982">
    <property type="entry name" value="Lambda_DNA-bd_dom_sf"/>
</dbReference>
<evidence type="ECO:0000259" key="2">
    <source>
        <dbReference type="PROSITE" id="PS50943"/>
    </source>
</evidence>
<dbReference type="EMBL" id="JAJEQM010000029">
    <property type="protein sequence ID" value="MCC2211830.1"/>
    <property type="molecule type" value="Genomic_DNA"/>
</dbReference>
<proteinExistence type="predicted"/>
<dbReference type="AlphaFoldDB" id="A0AAE3E227"/>
<protein>
    <submittedName>
        <fullName evidence="3">Helix-turn-helix domain-containing protein</fullName>
    </submittedName>
</protein>
<name>A0AAE3E227_9FIRM</name>
<evidence type="ECO:0000313" key="3">
    <source>
        <dbReference type="EMBL" id="MCC2211830.1"/>
    </source>
</evidence>
<feature type="domain" description="HTH cro/C1-type" evidence="2">
    <location>
        <begin position="10"/>
        <end position="64"/>
    </location>
</feature>
<dbReference type="PANTHER" id="PTHR46797">
    <property type="entry name" value="HTH-TYPE TRANSCRIPTIONAL REGULATOR"/>
    <property type="match status" value="1"/>
</dbReference>